<gene>
    <name evidence="10" type="ORF">HYN69_07505</name>
</gene>
<dbReference type="Pfam" id="PF02518">
    <property type="entry name" value="HATPase_c"/>
    <property type="match status" value="1"/>
</dbReference>
<dbReference type="FunFam" id="1.10.287.130:FF:000001">
    <property type="entry name" value="Two-component sensor histidine kinase"/>
    <property type="match status" value="1"/>
</dbReference>
<accession>A0A2S0UKP9</accession>
<keyword evidence="8" id="KW-1133">Transmembrane helix</keyword>
<evidence type="ECO:0000256" key="5">
    <source>
        <dbReference type="ARBA" id="ARBA00022777"/>
    </source>
</evidence>
<dbReference type="Proteomes" id="UP000244496">
    <property type="component" value="Chromosome"/>
</dbReference>
<dbReference type="KEGG" id="geh:HYN69_07505"/>
<dbReference type="Pfam" id="PF00512">
    <property type="entry name" value="HisKA"/>
    <property type="match status" value="1"/>
</dbReference>
<keyword evidence="6" id="KW-0902">Two-component regulatory system</keyword>
<dbReference type="InterPro" id="IPR036097">
    <property type="entry name" value="HisK_dim/P_sf"/>
</dbReference>
<organism evidence="10 11">
    <name type="scientific">Paragemmobacter aquarius</name>
    <dbReference type="NCBI Taxonomy" id="2169400"/>
    <lineage>
        <taxon>Bacteria</taxon>
        <taxon>Pseudomonadati</taxon>
        <taxon>Pseudomonadota</taxon>
        <taxon>Alphaproteobacteria</taxon>
        <taxon>Rhodobacterales</taxon>
        <taxon>Paracoccaceae</taxon>
        <taxon>Paragemmobacter</taxon>
    </lineage>
</organism>
<protein>
    <recommendedName>
        <fullName evidence="2">histidine kinase</fullName>
        <ecNumber evidence="2">2.7.13.3</ecNumber>
    </recommendedName>
</protein>
<keyword evidence="3" id="KW-0597">Phosphoprotein</keyword>
<feature type="transmembrane region" description="Helical" evidence="8">
    <location>
        <begin position="150"/>
        <end position="167"/>
    </location>
</feature>
<evidence type="ECO:0000256" key="3">
    <source>
        <dbReference type="ARBA" id="ARBA00022553"/>
    </source>
</evidence>
<reference evidence="10 11" key="1">
    <citation type="submission" date="2018-04" db="EMBL/GenBank/DDBJ databases">
        <title>Genome sequencing of Gemmobacter.</title>
        <authorList>
            <person name="Yi H."/>
            <person name="Baek M.-G."/>
        </authorList>
    </citation>
    <scope>NUCLEOTIDE SEQUENCE [LARGE SCALE GENOMIC DNA]</scope>
    <source>
        <strain evidence="10 11">HYN0069</strain>
    </source>
</reference>
<sequence length="480" mass="53478">MDAGHPSVTVAQGDGSTHRGLRMTLALWMRRVGRHTLRFEAGSTRLEKQVRDYSGGGLALFWKRQGIYAGAAFLCSYYYSFQISVLCYLFIQITEFYDTGLSLRIRTWKGGSLRQARRYRNLLLLSSVFSSTAICVFISLVARMEGVGNHFMPLFFLFAAGLFAAVNNHQIPQILYLRLAMYIAVFLYIPIKDLWVVNPPLTSVLWLQLATCIYVLFFVVECSTIFLGFYRRGLDQLDALRLERDRVQAAYDVKSQFVSVVSHELRTPLTSINGALGLLRTGAYAGDPEKARSILEVAHKNSMRLSALINDLLDLQKLEAGHMSYSFDRIDLPDLVEESIESISGFAETYGVKLEFTAPPTAVFISADRARIQQVLDNLLSNAVKFSHRGGTVEIRLETTANGTRLHVRDHGTGIPEGAREKVFGKFSQVDSSDRRAHGGTGLGLAIAQEIMQAHGGSIDYTSQIGKGTTFTIDFPQDVQ</sequence>
<evidence type="ECO:0000313" key="11">
    <source>
        <dbReference type="Proteomes" id="UP000244496"/>
    </source>
</evidence>
<evidence type="ECO:0000256" key="2">
    <source>
        <dbReference type="ARBA" id="ARBA00012438"/>
    </source>
</evidence>
<dbReference type="PROSITE" id="PS50109">
    <property type="entry name" value="HIS_KIN"/>
    <property type="match status" value="1"/>
</dbReference>
<evidence type="ECO:0000256" key="7">
    <source>
        <dbReference type="ARBA" id="ARBA00023136"/>
    </source>
</evidence>
<dbReference type="InterPro" id="IPR036890">
    <property type="entry name" value="HATPase_C_sf"/>
</dbReference>
<dbReference type="PANTHER" id="PTHR43711">
    <property type="entry name" value="TWO-COMPONENT HISTIDINE KINASE"/>
    <property type="match status" value="1"/>
</dbReference>
<keyword evidence="5 10" id="KW-0418">Kinase</keyword>
<evidence type="ECO:0000256" key="1">
    <source>
        <dbReference type="ARBA" id="ARBA00000085"/>
    </source>
</evidence>
<name>A0A2S0UKP9_9RHOB</name>
<keyword evidence="8" id="KW-0812">Transmembrane</keyword>
<dbReference type="InterPro" id="IPR050736">
    <property type="entry name" value="Sensor_HK_Regulatory"/>
</dbReference>
<proteinExistence type="predicted"/>
<dbReference type="OrthoDB" id="7179697at2"/>
<dbReference type="CDD" id="cd00075">
    <property type="entry name" value="HATPase"/>
    <property type="match status" value="1"/>
</dbReference>
<dbReference type="PRINTS" id="PR00344">
    <property type="entry name" value="BCTRLSENSOR"/>
</dbReference>
<evidence type="ECO:0000313" key="10">
    <source>
        <dbReference type="EMBL" id="AWB48383.1"/>
    </source>
</evidence>
<dbReference type="PANTHER" id="PTHR43711:SF1">
    <property type="entry name" value="HISTIDINE KINASE 1"/>
    <property type="match status" value="1"/>
</dbReference>
<dbReference type="Gene3D" id="1.10.287.130">
    <property type="match status" value="1"/>
</dbReference>
<keyword evidence="7 8" id="KW-0472">Membrane</keyword>
<feature type="transmembrane region" description="Helical" evidence="8">
    <location>
        <begin position="67"/>
        <end position="91"/>
    </location>
</feature>
<feature type="transmembrane region" description="Helical" evidence="8">
    <location>
        <begin position="203"/>
        <end position="230"/>
    </location>
</feature>
<dbReference type="AlphaFoldDB" id="A0A2S0UKP9"/>
<evidence type="ECO:0000256" key="8">
    <source>
        <dbReference type="SAM" id="Phobius"/>
    </source>
</evidence>
<evidence type="ECO:0000256" key="6">
    <source>
        <dbReference type="ARBA" id="ARBA00023012"/>
    </source>
</evidence>
<keyword evidence="11" id="KW-1185">Reference proteome</keyword>
<dbReference type="EMBL" id="CP028918">
    <property type="protein sequence ID" value="AWB48383.1"/>
    <property type="molecule type" value="Genomic_DNA"/>
</dbReference>
<feature type="transmembrane region" description="Helical" evidence="8">
    <location>
        <begin position="174"/>
        <end position="191"/>
    </location>
</feature>
<dbReference type="SMART" id="SM00387">
    <property type="entry name" value="HATPase_c"/>
    <property type="match status" value="1"/>
</dbReference>
<dbReference type="SMART" id="SM00388">
    <property type="entry name" value="HisKA"/>
    <property type="match status" value="1"/>
</dbReference>
<dbReference type="SUPFAM" id="SSF55874">
    <property type="entry name" value="ATPase domain of HSP90 chaperone/DNA topoisomerase II/histidine kinase"/>
    <property type="match status" value="1"/>
</dbReference>
<dbReference type="EC" id="2.7.13.3" evidence="2"/>
<comment type="catalytic activity">
    <reaction evidence="1">
        <text>ATP + protein L-histidine = ADP + protein N-phospho-L-histidine.</text>
        <dbReference type="EC" id="2.7.13.3"/>
    </reaction>
</comment>
<dbReference type="InterPro" id="IPR005467">
    <property type="entry name" value="His_kinase_dom"/>
</dbReference>
<evidence type="ECO:0000256" key="4">
    <source>
        <dbReference type="ARBA" id="ARBA00022679"/>
    </source>
</evidence>
<feature type="domain" description="Histidine kinase" evidence="9">
    <location>
        <begin position="260"/>
        <end position="479"/>
    </location>
</feature>
<keyword evidence="4" id="KW-0808">Transferase</keyword>
<dbReference type="InterPro" id="IPR003594">
    <property type="entry name" value="HATPase_dom"/>
</dbReference>
<dbReference type="FunFam" id="3.30.565.10:FF:000006">
    <property type="entry name" value="Sensor histidine kinase WalK"/>
    <property type="match status" value="1"/>
</dbReference>
<dbReference type="InterPro" id="IPR004358">
    <property type="entry name" value="Sig_transdc_His_kin-like_C"/>
</dbReference>
<evidence type="ECO:0000259" key="9">
    <source>
        <dbReference type="PROSITE" id="PS50109"/>
    </source>
</evidence>
<dbReference type="CDD" id="cd00082">
    <property type="entry name" value="HisKA"/>
    <property type="match status" value="1"/>
</dbReference>
<dbReference type="GO" id="GO:0000155">
    <property type="term" value="F:phosphorelay sensor kinase activity"/>
    <property type="evidence" value="ECO:0007669"/>
    <property type="project" value="InterPro"/>
</dbReference>
<dbReference type="InterPro" id="IPR003661">
    <property type="entry name" value="HisK_dim/P_dom"/>
</dbReference>
<dbReference type="SUPFAM" id="SSF47384">
    <property type="entry name" value="Homodimeric domain of signal transducing histidine kinase"/>
    <property type="match status" value="1"/>
</dbReference>
<feature type="transmembrane region" description="Helical" evidence="8">
    <location>
        <begin position="122"/>
        <end position="144"/>
    </location>
</feature>
<dbReference type="Gene3D" id="3.30.565.10">
    <property type="entry name" value="Histidine kinase-like ATPase, C-terminal domain"/>
    <property type="match status" value="1"/>
</dbReference>